<dbReference type="EMBL" id="CP002352">
    <property type="protein sequence ID" value="ADV42794.1"/>
    <property type="molecule type" value="Genomic_DNA"/>
</dbReference>
<dbReference type="PANTHER" id="PTHR11452:SF75">
    <property type="entry name" value="ALPHA-GALACTOSIDASE MEL1"/>
    <property type="match status" value="1"/>
</dbReference>
<dbReference type="Gene3D" id="3.20.20.70">
    <property type="entry name" value="Aldolase class I"/>
    <property type="match status" value="1"/>
</dbReference>
<feature type="signal peptide" evidence="5">
    <location>
        <begin position="1"/>
        <end position="23"/>
    </location>
</feature>
<evidence type="ECO:0000256" key="3">
    <source>
        <dbReference type="ARBA" id="ARBA00023295"/>
    </source>
</evidence>
<gene>
    <name evidence="7" type="ordered locus">Bache_0773</name>
</gene>
<dbReference type="STRING" id="693979.Bache_0773"/>
<evidence type="ECO:0000259" key="6">
    <source>
        <dbReference type="PROSITE" id="PS51175"/>
    </source>
</evidence>
<dbReference type="InterPro" id="IPR005084">
    <property type="entry name" value="CBM6"/>
</dbReference>
<name>E6SNX6_BACT6</name>
<dbReference type="KEGG" id="bhl:Bache_0773"/>
<dbReference type="EC" id="3.2.1.22" evidence="4"/>
<keyword evidence="3 4" id="KW-0326">Glycosidase</keyword>
<dbReference type="PANTHER" id="PTHR11452">
    <property type="entry name" value="ALPHA-GALACTOSIDASE/ALPHA-N-ACETYLGALACTOSAMINIDASE"/>
    <property type="match status" value="1"/>
</dbReference>
<evidence type="ECO:0000313" key="7">
    <source>
        <dbReference type="EMBL" id="ADV42794.1"/>
    </source>
</evidence>
<feature type="chain" id="PRO_5003209242" description="Alpha-galactosidase" evidence="5">
    <location>
        <begin position="24"/>
        <end position="537"/>
    </location>
</feature>
<comment type="similarity">
    <text evidence="1 4">Belongs to the glycosyl hydrolase 27 family.</text>
</comment>
<dbReference type="CDD" id="cd04081">
    <property type="entry name" value="CBM35_galactosidase-like"/>
    <property type="match status" value="1"/>
</dbReference>
<dbReference type="InterPro" id="IPR013785">
    <property type="entry name" value="Aldolase_TIM"/>
</dbReference>
<evidence type="ECO:0000256" key="4">
    <source>
        <dbReference type="RuleBase" id="RU361168"/>
    </source>
</evidence>
<dbReference type="eggNOG" id="COG3345">
    <property type="taxonomic scope" value="Bacteria"/>
</dbReference>
<dbReference type="Proteomes" id="UP000008630">
    <property type="component" value="Chromosome"/>
</dbReference>
<dbReference type="InterPro" id="IPR002241">
    <property type="entry name" value="Glyco_hydro_27"/>
</dbReference>
<accession>E6SNX6</accession>
<feature type="domain" description="CBM6" evidence="6">
    <location>
        <begin position="402"/>
        <end position="533"/>
    </location>
</feature>
<keyword evidence="5" id="KW-0732">Signal</keyword>
<dbReference type="PROSITE" id="PS51175">
    <property type="entry name" value="CBM6"/>
    <property type="match status" value="1"/>
</dbReference>
<dbReference type="InterPro" id="IPR017853">
    <property type="entry name" value="GH"/>
</dbReference>
<dbReference type="AlphaFoldDB" id="E6SNX6"/>
<dbReference type="GO" id="GO:0004557">
    <property type="term" value="F:alpha-galactosidase activity"/>
    <property type="evidence" value="ECO:0007669"/>
    <property type="project" value="UniProtKB-EC"/>
</dbReference>
<evidence type="ECO:0000313" key="8">
    <source>
        <dbReference type="Proteomes" id="UP000008630"/>
    </source>
</evidence>
<dbReference type="GO" id="GO:0005975">
    <property type="term" value="P:carbohydrate metabolic process"/>
    <property type="evidence" value="ECO:0007669"/>
    <property type="project" value="InterPro"/>
</dbReference>
<dbReference type="InterPro" id="IPR013780">
    <property type="entry name" value="Glyco_hydro_b"/>
</dbReference>
<dbReference type="CDD" id="cd14792">
    <property type="entry name" value="GH27"/>
    <property type="match status" value="1"/>
</dbReference>
<evidence type="ECO:0000256" key="2">
    <source>
        <dbReference type="ARBA" id="ARBA00022801"/>
    </source>
</evidence>
<comment type="catalytic activity">
    <reaction evidence="4">
        <text>Hydrolysis of terminal, non-reducing alpha-D-galactose residues in alpha-D-galactosides, including galactose oligosaccharides, galactomannans and galactolipids.</text>
        <dbReference type="EC" id="3.2.1.22"/>
    </reaction>
</comment>
<dbReference type="HOGENOM" id="CLU_013093_3_2_10"/>
<dbReference type="Pfam" id="PF16499">
    <property type="entry name" value="Melibiase_2"/>
    <property type="match status" value="1"/>
</dbReference>
<dbReference type="SUPFAM" id="SSF51445">
    <property type="entry name" value="(Trans)glycosidases"/>
    <property type="match status" value="1"/>
</dbReference>
<dbReference type="InterPro" id="IPR008979">
    <property type="entry name" value="Galactose-bd-like_sf"/>
</dbReference>
<dbReference type="Gene3D" id="2.60.40.1180">
    <property type="entry name" value="Golgi alpha-mannosidase II"/>
    <property type="match status" value="1"/>
</dbReference>
<keyword evidence="4" id="KW-1015">Disulfide bond</keyword>
<keyword evidence="2 4" id="KW-0378">Hydrolase</keyword>
<sequence>MKKPMKNILLYTLFSGLFSVVSAGNITPVEPPVMGWSSWNTYRVNISDTLIVRQAEAMVRKGLKDAGYTYVNVDDGFFGRRDRKGTMHAHPDRFPDGLKGVVDRIHSLGLKAGIYSDAGSNTCGSIWDNDANGIGAGLYGHEHQDADLYFNEWGFDFIKIDYCGAGQELDLEEEKRYSEVCRAIEKVAGSHVSVNICRWAFPGTWAAKIARSWRISPDIRPEWNSVKYIIGKNLYLSAYAGGGHYNDMDMLEIGRGLKPEEEEVHFGMWCMMSSPLLIGCDLTTIPEASLRLLKNKELIALNQDPLGLQACVVQHDNAGYVLAKDIEQMRGKVRAVALYNPSDSACRFSVPMETLELKGKVKVRDLVRQKSLPVVRDVLEHLLPPHSVLILRMEAEERIEPSLYEAEWAYLPCFNDLGKSSKAVLYAPMGEASGGMKVSFVGGSDENYAEWNNVYSKQGGIYEMTVCYVPANNRKLEIKVNGEKALLPEELPGTKGEKMASVTVRVRLKAGNNTVRMGSPYCWTPDIDCFRLKPLIN</sequence>
<protein>
    <recommendedName>
        <fullName evidence="4">Alpha-galactosidase</fullName>
        <ecNumber evidence="4">3.2.1.22</ecNumber>
    </recommendedName>
    <alternativeName>
        <fullName evidence="4">Melibiase</fullName>
    </alternativeName>
</protein>
<evidence type="ECO:0000256" key="1">
    <source>
        <dbReference type="ARBA" id="ARBA00009743"/>
    </source>
</evidence>
<dbReference type="GO" id="GO:0030246">
    <property type="term" value="F:carbohydrate binding"/>
    <property type="evidence" value="ECO:0007669"/>
    <property type="project" value="InterPro"/>
</dbReference>
<dbReference type="PRINTS" id="PR00740">
    <property type="entry name" value="GLHYDRLASE27"/>
</dbReference>
<dbReference type="SUPFAM" id="SSF49785">
    <property type="entry name" value="Galactose-binding domain-like"/>
    <property type="match status" value="1"/>
</dbReference>
<reference evidence="7 8" key="2">
    <citation type="journal article" date="2011" name="Stand. Genomic Sci.">
        <title>Complete genome sequence of Bacteroides helcogenes type strain (P 36-108).</title>
        <authorList>
            <person name="Pati A."/>
            <person name="Gronow S."/>
            <person name="Zeytun A."/>
            <person name="Lapidus A."/>
            <person name="Nolan M."/>
            <person name="Hammon N."/>
            <person name="Deshpande S."/>
            <person name="Cheng J.F."/>
            <person name="Tapia R."/>
            <person name="Han C."/>
            <person name="Goodwin L."/>
            <person name="Pitluck S."/>
            <person name="Liolios K."/>
            <person name="Pagani I."/>
            <person name="Ivanova N."/>
            <person name="Mavromatis K."/>
            <person name="Chen A."/>
            <person name="Palaniappan K."/>
            <person name="Land M."/>
            <person name="Hauser L."/>
            <person name="Chang Y.J."/>
            <person name="Jeffries C.D."/>
            <person name="Detter J.C."/>
            <person name="Brambilla E."/>
            <person name="Rohde M."/>
            <person name="Goker M."/>
            <person name="Woyke T."/>
            <person name="Bristow J."/>
            <person name="Eisen J.A."/>
            <person name="Markowitz V."/>
            <person name="Hugenholtz P."/>
            <person name="Kyrpides N.C."/>
            <person name="Klenk H.P."/>
            <person name="Lucas S."/>
        </authorList>
    </citation>
    <scope>NUCLEOTIDE SEQUENCE [LARGE SCALE GENOMIC DNA]</scope>
    <source>
        <strain evidence="8">ATCC 35417 / DSM 20613 / JCM 6297 / CCUG 15421 / P 36-108</strain>
    </source>
</reference>
<dbReference type="Gene3D" id="2.60.120.260">
    <property type="entry name" value="Galactose-binding domain-like"/>
    <property type="match status" value="1"/>
</dbReference>
<reference key="1">
    <citation type="submission" date="2010-11" db="EMBL/GenBank/DDBJ databases">
        <title>The complete genome of Bacteroides helcogenes P 36-108.</title>
        <authorList>
            <consortium name="US DOE Joint Genome Institute (JGI-PGF)"/>
            <person name="Lucas S."/>
            <person name="Copeland A."/>
            <person name="Lapidus A."/>
            <person name="Bruce D."/>
            <person name="Goodwin L."/>
            <person name="Pitluck S."/>
            <person name="Kyrpides N."/>
            <person name="Mavromatis K."/>
            <person name="Ivanova N."/>
            <person name="Zeytun A."/>
            <person name="Brettin T."/>
            <person name="Detter J.C."/>
            <person name="Tapia R."/>
            <person name="Han C."/>
            <person name="Land M."/>
            <person name="Hauser L."/>
            <person name="Markowitz V."/>
            <person name="Cheng J.-F."/>
            <person name="Hugenholtz P."/>
            <person name="Woyke T."/>
            <person name="Wu D."/>
            <person name="Gronow S."/>
            <person name="Wellnitz S."/>
            <person name="Brambilla E."/>
            <person name="Klenk H.-P."/>
            <person name="Eisen J.A."/>
        </authorList>
    </citation>
    <scope>NUCLEOTIDE SEQUENCE</scope>
    <source>
        <strain>P 36-108</strain>
    </source>
</reference>
<keyword evidence="8" id="KW-1185">Reference proteome</keyword>
<dbReference type="SUPFAM" id="SSF51011">
    <property type="entry name" value="Glycosyl hydrolase domain"/>
    <property type="match status" value="1"/>
</dbReference>
<organism evidence="7 8">
    <name type="scientific">Bacteroides helcogenes (strain ATCC 35417 / DSM 20613 / JCM 6297 / CCUG 15421 / P 36-108)</name>
    <dbReference type="NCBI Taxonomy" id="693979"/>
    <lineage>
        <taxon>Bacteria</taxon>
        <taxon>Pseudomonadati</taxon>
        <taxon>Bacteroidota</taxon>
        <taxon>Bacteroidia</taxon>
        <taxon>Bacteroidales</taxon>
        <taxon>Bacteroidaceae</taxon>
        <taxon>Bacteroides</taxon>
    </lineage>
</organism>
<evidence type="ECO:0000256" key="5">
    <source>
        <dbReference type="SAM" id="SignalP"/>
    </source>
</evidence>
<proteinExistence type="inferred from homology"/>